<gene>
    <name evidence="3" type="ORF">IRJ41_016849</name>
</gene>
<evidence type="ECO:0000256" key="1">
    <source>
        <dbReference type="SAM" id="MobiDB-lite"/>
    </source>
</evidence>
<accession>A0A9W7TFZ5</accession>
<feature type="compositionally biased region" description="Basic and acidic residues" evidence="1">
    <location>
        <begin position="239"/>
        <end position="249"/>
    </location>
</feature>
<feature type="region of interest" description="Disordered" evidence="1">
    <location>
        <begin position="225"/>
        <end position="252"/>
    </location>
</feature>
<evidence type="ECO:0000256" key="2">
    <source>
        <dbReference type="SAM" id="Phobius"/>
    </source>
</evidence>
<keyword evidence="2" id="KW-1133">Transmembrane helix</keyword>
<evidence type="ECO:0000313" key="4">
    <source>
        <dbReference type="Proteomes" id="UP001059041"/>
    </source>
</evidence>
<dbReference type="PANTHER" id="PTHR31025">
    <property type="entry name" value="SI:CH211-196P9.1-RELATED"/>
    <property type="match status" value="1"/>
</dbReference>
<comment type="caution">
    <text evidence="3">The sequence shown here is derived from an EMBL/GenBank/DDBJ whole genome shotgun (WGS) entry which is preliminary data.</text>
</comment>
<dbReference type="EMBL" id="JAFHDT010000020">
    <property type="protein sequence ID" value="KAI7795354.1"/>
    <property type="molecule type" value="Genomic_DNA"/>
</dbReference>
<keyword evidence="4" id="KW-1185">Reference proteome</keyword>
<feature type="non-terminal residue" evidence="3">
    <location>
        <position position="534"/>
    </location>
</feature>
<organism evidence="3 4">
    <name type="scientific">Triplophysa rosa</name>
    <name type="common">Cave loach</name>
    <dbReference type="NCBI Taxonomy" id="992332"/>
    <lineage>
        <taxon>Eukaryota</taxon>
        <taxon>Metazoa</taxon>
        <taxon>Chordata</taxon>
        <taxon>Craniata</taxon>
        <taxon>Vertebrata</taxon>
        <taxon>Euteleostomi</taxon>
        <taxon>Actinopterygii</taxon>
        <taxon>Neopterygii</taxon>
        <taxon>Teleostei</taxon>
        <taxon>Ostariophysi</taxon>
        <taxon>Cypriniformes</taxon>
        <taxon>Nemacheilidae</taxon>
        <taxon>Triplophysa</taxon>
    </lineage>
</organism>
<protein>
    <submittedName>
        <fullName evidence="3">Uncharacterized protein</fullName>
    </submittedName>
</protein>
<reference evidence="3" key="1">
    <citation type="submission" date="2021-02" db="EMBL/GenBank/DDBJ databases">
        <title>Comparative genomics reveals that relaxation of natural selection precedes convergent phenotypic evolution of cavefish.</title>
        <authorList>
            <person name="Peng Z."/>
        </authorList>
    </citation>
    <scope>NUCLEOTIDE SEQUENCE</scope>
    <source>
        <tissue evidence="3">Muscle</tissue>
    </source>
</reference>
<sequence>DDVRVKDLVLSFLPGLSHETLTSLLNGLQELGVENKEDLALVQERDLEQYLRPIQSKVTEWLSRIFSFSMYYSVLIFLGLAVGQLDLVPVTSSAHAPSSSNTPCTIPATSPCTQEPVSSPSFQLGRPWHADFQVNWARMPAAIRRAIANRTRPSPGDRKDMVKAVVDQMLEHEPNPTRAICHSVVRSIIRSHPECFADVAKNGDVLGDGCYSLLQQIKTRVEYKNRNNTLGRRRRERRPRSEVPDEGRAMQRGPVDQYGCVRWGPLEIPPGETEASLDGIKRHLLDIYSKEGMSGAERADPLMEKTYVIQRRYLNSVPPPAIAVLKEEWPFLFSPRGFFSHFTLLTDIPILTKFREALDRKGNTIMRFCQEVKCHQRVKSVLTCFEHEDSEKAACILLLVMAYFKEPKDAIVLEVDTCATATDIKSTITLTSTPRLIVQGNTTRPRAWMLSLDGGVVMGPHPDFTTGLCAIFASYYNFNLQYAEDAACTLEFIQRCFLGINPEAGTKSKRHTGQINQQVCTFIRKLIDFEWMTE</sequence>
<name>A0A9W7TFZ5_TRIRA</name>
<keyword evidence="2" id="KW-0472">Membrane</keyword>
<evidence type="ECO:0000313" key="3">
    <source>
        <dbReference type="EMBL" id="KAI7795354.1"/>
    </source>
</evidence>
<feature type="transmembrane region" description="Helical" evidence="2">
    <location>
        <begin position="61"/>
        <end position="82"/>
    </location>
</feature>
<proteinExistence type="predicted"/>
<dbReference type="AlphaFoldDB" id="A0A9W7TFZ5"/>
<dbReference type="PANTHER" id="PTHR31025:SF30">
    <property type="entry name" value="SI:DKEY-15H8.17"/>
    <property type="match status" value="1"/>
</dbReference>
<keyword evidence="2" id="KW-0812">Transmembrane</keyword>
<dbReference type="Proteomes" id="UP001059041">
    <property type="component" value="Linkage Group LG20"/>
</dbReference>